<dbReference type="AlphaFoldDB" id="S3C0W9"/>
<feature type="compositionally biased region" description="Gly residues" evidence="1">
    <location>
        <begin position="179"/>
        <end position="189"/>
    </location>
</feature>
<gene>
    <name evidence="2" type="ORF">F503_02085</name>
</gene>
<keyword evidence="3" id="KW-1185">Reference proteome</keyword>
<keyword evidence="2" id="KW-0378">Hydrolase</keyword>
<keyword evidence="2" id="KW-0547">Nucleotide-binding</keyword>
<evidence type="ECO:0000313" key="3">
    <source>
        <dbReference type="Proteomes" id="UP000016923"/>
    </source>
</evidence>
<sequence>MSSDTFFSNTEKGELTKHLSAAPVQRLIPVAQDSRSRQVRSPSRETPTTEATTTTTAMVEVPEDELASSIVPDVMFTSSDALFWQLKAVLRNSDMDSLVVGQVSADTYRALKAKRDRHGYHYRFFFIPDVACIIVTCPTLHHERAHLEVYARVYSALMRMGVEDQWTHSGSAELDAQGGASGSGQGDSSGGPLSRRDQVDDDFWPTLVVEAGASQSLPSLRIKARWWFAASNFHMKVVVLVKLIAATFTIQIEQWVAEARGPQRHGATTTWAGRAAKQPVLEQQVSIDWVGLSPLNQTPFNRRALANFRVVGAPLVLRFEDLMERPPVPAAGEHDVVISEANLQMVAKCVW</sequence>
<dbReference type="Proteomes" id="UP000016923">
    <property type="component" value="Unassembled WGS sequence"/>
</dbReference>
<evidence type="ECO:0000313" key="2">
    <source>
        <dbReference type="EMBL" id="EPE05346.1"/>
    </source>
</evidence>
<feature type="region of interest" description="Disordered" evidence="1">
    <location>
        <begin position="173"/>
        <end position="195"/>
    </location>
</feature>
<organism evidence="2 3">
    <name type="scientific">Ophiostoma piceae (strain UAMH 11346)</name>
    <name type="common">Sap stain fungus</name>
    <dbReference type="NCBI Taxonomy" id="1262450"/>
    <lineage>
        <taxon>Eukaryota</taxon>
        <taxon>Fungi</taxon>
        <taxon>Dikarya</taxon>
        <taxon>Ascomycota</taxon>
        <taxon>Pezizomycotina</taxon>
        <taxon>Sordariomycetes</taxon>
        <taxon>Sordariomycetidae</taxon>
        <taxon>Ophiostomatales</taxon>
        <taxon>Ophiostomataceae</taxon>
        <taxon>Ophiostoma</taxon>
    </lineage>
</organism>
<dbReference type="HOGENOM" id="CLU_058490_1_0_1"/>
<keyword evidence="2" id="KW-0067">ATP-binding</keyword>
<dbReference type="OrthoDB" id="76567at2759"/>
<protein>
    <submittedName>
        <fullName evidence="2">Dead deah box dna helicase</fullName>
    </submittedName>
</protein>
<accession>S3C0W9</accession>
<reference evidence="2 3" key="1">
    <citation type="journal article" date="2013" name="BMC Genomics">
        <title>The genome and transcriptome of the pine saprophyte Ophiostoma piceae, and a comparison with the bark beetle-associated pine pathogen Grosmannia clavigera.</title>
        <authorList>
            <person name="Haridas S."/>
            <person name="Wang Y."/>
            <person name="Lim L."/>
            <person name="Massoumi Alamouti S."/>
            <person name="Jackman S."/>
            <person name="Docking R."/>
            <person name="Robertson G."/>
            <person name="Birol I."/>
            <person name="Bohlmann J."/>
            <person name="Breuil C."/>
        </authorList>
    </citation>
    <scope>NUCLEOTIDE SEQUENCE [LARGE SCALE GENOMIC DNA]</scope>
    <source>
        <strain evidence="2 3">UAMH 11346</strain>
    </source>
</reference>
<dbReference type="GO" id="GO:0004386">
    <property type="term" value="F:helicase activity"/>
    <property type="evidence" value="ECO:0007669"/>
    <property type="project" value="UniProtKB-KW"/>
</dbReference>
<evidence type="ECO:0000256" key="1">
    <source>
        <dbReference type="SAM" id="MobiDB-lite"/>
    </source>
</evidence>
<proteinExistence type="predicted"/>
<feature type="region of interest" description="Disordered" evidence="1">
    <location>
        <begin position="30"/>
        <end position="54"/>
    </location>
</feature>
<feature type="compositionally biased region" description="Low complexity" evidence="1">
    <location>
        <begin position="45"/>
        <end position="54"/>
    </location>
</feature>
<name>S3C0W9_OPHP1</name>
<dbReference type="VEuPathDB" id="FungiDB:F503_02085"/>
<keyword evidence="2" id="KW-0347">Helicase</keyword>
<dbReference type="eggNOG" id="ENOG502T6QU">
    <property type="taxonomic scope" value="Eukaryota"/>
</dbReference>
<dbReference type="EMBL" id="KE148156">
    <property type="protein sequence ID" value="EPE05346.1"/>
    <property type="molecule type" value="Genomic_DNA"/>
</dbReference>